<dbReference type="Proteomes" id="UP000094801">
    <property type="component" value="Unassembled WGS sequence"/>
</dbReference>
<evidence type="ECO:0000259" key="2">
    <source>
        <dbReference type="Pfam" id="PF23550"/>
    </source>
</evidence>
<evidence type="ECO:0000313" key="3">
    <source>
        <dbReference type="EMBL" id="ODV84361.1"/>
    </source>
</evidence>
<evidence type="ECO:0000256" key="1">
    <source>
        <dbReference type="SAM" id="MobiDB-lite"/>
    </source>
</evidence>
<feature type="region of interest" description="Disordered" evidence="1">
    <location>
        <begin position="1"/>
        <end position="25"/>
    </location>
</feature>
<dbReference type="OrthoDB" id="1924287at2759"/>
<sequence>MSRRRRQQQQDTTDSNHEVRGPSSALTSFLREQGINAEAIRLRYEETLRQQAEQGTSILYEGDEETEEIRAIRQRASIKRSRANNDIDDDEAEINEDDGEGKNYCIECDKEFVVSVYSKKMENYGRIGYLCGDCTAIQIKKDRLSRANEIEARKRRKKVAAALLDREEYKLPSLQDCCIQIISKNIDDVELLGDIGVANSKKISRILSKNRSLDSKTMTLFLDPSLKEIEFWDCSNISSDALTQLAANCPLLESITLNLCGRLHNDNLLYYSDKLKNLQHLNLNGPFLINDSMWQGFFDSDVGRNLKGFHLRNTHRFMPDSLIALLDNCGNNLEYLTLSRLDGLTTKTAYDLLPHYLQKLKHLEISYPNKEELIDDDLIVSLLSINGETLETLILDGCSGLSDQFLIGGIRPFCPSLTKLSTVLLDQITDEGMTQLFTNWEINGGLMDINLSRCIEIGDDGAYAMLEHSGQTLVELSLNSVKLLTKKFFTRLSRNLRFPLLTALDIGFVRSCDDSVLAILSRIAPKLSILEIYGDNRCTHKAIVRSDLRVIGRQSDSI</sequence>
<dbReference type="PANTHER" id="PTHR13318">
    <property type="entry name" value="PARTNER OF PAIRED, ISOFORM B-RELATED"/>
    <property type="match status" value="1"/>
</dbReference>
<dbReference type="SUPFAM" id="SSF52047">
    <property type="entry name" value="RNI-like"/>
    <property type="match status" value="2"/>
</dbReference>
<proteinExistence type="predicted"/>
<gene>
    <name evidence="3" type="ORF">CANARDRAFT_201121</name>
</gene>
<dbReference type="Pfam" id="PF23550">
    <property type="entry name" value="zf_Tbcl_Rhp7"/>
    <property type="match status" value="1"/>
</dbReference>
<dbReference type="InterPro" id="IPR056451">
    <property type="entry name" value="Znf_Tbcl_Rhp7"/>
</dbReference>
<reference evidence="4" key="1">
    <citation type="submission" date="2016-04" db="EMBL/GenBank/DDBJ databases">
        <title>Comparative genomics of biotechnologically important yeasts.</title>
        <authorList>
            <consortium name="DOE Joint Genome Institute"/>
            <person name="Riley R."/>
            <person name="Haridas S."/>
            <person name="Wolfe K.H."/>
            <person name="Lopes M.R."/>
            <person name="Hittinger C.T."/>
            <person name="Goker M."/>
            <person name="Salamov A."/>
            <person name="Wisecaver J."/>
            <person name="Long T.M."/>
            <person name="Aerts A.L."/>
            <person name="Barry K."/>
            <person name="Choi C."/>
            <person name="Clum A."/>
            <person name="Coughlan A.Y."/>
            <person name="Deshpande S."/>
            <person name="Douglass A.P."/>
            <person name="Hanson S.J."/>
            <person name="Klenk H.-P."/>
            <person name="Labutti K."/>
            <person name="Lapidus A."/>
            <person name="Lindquist E."/>
            <person name="Lipzen A."/>
            <person name="Meier-Kolthoff J.P."/>
            <person name="Ohm R.A."/>
            <person name="Otillar R.P."/>
            <person name="Pangilinan J."/>
            <person name="Peng Y."/>
            <person name="Rokas A."/>
            <person name="Rosa C.A."/>
            <person name="Scheuner C."/>
            <person name="Sibirny A.A."/>
            <person name="Slot J.C."/>
            <person name="Stielow J.B."/>
            <person name="Sun H."/>
            <person name="Kurtzman C.P."/>
            <person name="Blackwell M."/>
            <person name="Grigoriev I.V."/>
            <person name="Jeffries T.W."/>
        </authorList>
    </citation>
    <scope>NUCLEOTIDE SEQUENCE [LARGE SCALE GENOMIC DNA]</scope>
    <source>
        <strain evidence="4">NRRL YB-2248</strain>
    </source>
</reference>
<feature type="domain" description="DNA repair protein rhp7 treble clef" evidence="2">
    <location>
        <begin position="103"/>
        <end position="138"/>
    </location>
</feature>
<accession>A0A1E4SXZ7</accession>
<dbReference type="AlphaFoldDB" id="A0A1E4SXZ7"/>
<dbReference type="GO" id="GO:0031146">
    <property type="term" value="P:SCF-dependent proteasomal ubiquitin-dependent protein catabolic process"/>
    <property type="evidence" value="ECO:0007669"/>
    <property type="project" value="TreeGrafter"/>
</dbReference>
<dbReference type="InterPro" id="IPR006553">
    <property type="entry name" value="Leu-rich_rpt_Cys-con_subtyp"/>
</dbReference>
<protein>
    <recommendedName>
        <fullName evidence="2">DNA repair protein rhp7 treble clef domain-containing protein</fullName>
    </recommendedName>
</protein>
<dbReference type="GO" id="GO:0019005">
    <property type="term" value="C:SCF ubiquitin ligase complex"/>
    <property type="evidence" value="ECO:0007669"/>
    <property type="project" value="TreeGrafter"/>
</dbReference>
<dbReference type="STRING" id="983967.A0A1E4SXZ7"/>
<keyword evidence="4" id="KW-1185">Reference proteome</keyword>
<dbReference type="SMART" id="SM00367">
    <property type="entry name" value="LRR_CC"/>
    <property type="match status" value="4"/>
</dbReference>
<dbReference type="EMBL" id="KV453857">
    <property type="protein sequence ID" value="ODV84361.1"/>
    <property type="molecule type" value="Genomic_DNA"/>
</dbReference>
<organism evidence="3 4">
    <name type="scientific">[Candida] arabinofermentans NRRL YB-2248</name>
    <dbReference type="NCBI Taxonomy" id="983967"/>
    <lineage>
        <taxon>Eukaryota</taxon>
        <taxon>Fungi</taxon>
        <taxon>Dikarya</taxon>
        <taxon>Ascomycota</taxon>
        <taxon>Saccharomycotina</taxon>
        <taxon>Pichiomycetes</taxon>
        <taxon>Pichiales</taxon>
        <taxon>Pichiaceae</taxon>
        <taxon>Ogataea</taxon>
        <taxon>Ogataea/Candida clade</taxon>
    </lineage>
</organism>
<dbReference type="Gene3D" id="3.80.10.10">
    <property type="entry name" value="Ribonuclease Inhibitor"/>
    <property type="match status" value="3"/>
</dbReference>
<name>A0A1E4SXZ7_9ASCO</name>
<evidence type="ECO:0000313" key="4">
    <source>
        <dbReference type="Proteomes" id="UP000094801"/>
    </source>
</evidence>
<dbReference type="InterPro" id="IPR032675">
    <property type="entry name" value="LRR_dom_sf"/>
</dbReference>